<keyword evidence="2" id="KW-1133">Transmembrane helix</keyword>
<organism evidence="5 6">
    <name type="scientific">Capnocytophaga canis</name>
    <dbReference type="NCBI Taxonomy" id="1848903"/>
    <lineage>
        <taxon>Bacteria</taxon>
        <taxon>Pseudomonadati</taxon>
        <taxon>Bacteroidota</taxon>
        <taxon>Flavobacteriia</taxon>
        <taxon>Flavobacteriales</taxon>
        <taxon>Flavobacteriaceae</taxon>
        <taxon>Capnocytophaga</taxon>
    </lineage>
</organism>
<evidence type="ECO:0000313" key="6">
    <source>
        <dbReference type="Proteomes" id="UP000038200"/>
    </source>
</evidence>
<evidence type="ECO:0000313" key="5">
    <source>
        <dbReference type="EMBL" id="CEN54612.1"/>
    </source>
</evidence>
<keyword evidence="2" id="KW-0812">Transmembrane</keyword>
<gene>
    <name evidence="4" type="ORF">CCAND38_260022</name>
    <name evidence="5" type="ORF">CCAND93_990015</name>
</gene>
<keyword evidence="1" id="KW-0175">Coiled coil</keyword>
<dbReference type="STRING" id="1848903.CCAND38_260022"/>
<dbReference type="AlphaFoldDB" id="A0A0B7IX15"/>
<reference evidence="6 7" key="1">
    <citation type="submission" date="2015-01" db="EMBL/GenBank/DDBJ databases">
        <authorList>
            <person name="MANFREDI Pablo"/>
        </authorList>
    </citation>
    <scope>NUCLEOTIDE SEQUENCE [LARGE SCALE GENOMIC DNA]</scope>
    <source>
        <strain evidence="4 7">CcD38</strain>
        <strain evidence="5 6">CcD93</strain>
    </source>
</reference>
<dbReference type="EMBL" id="CDOI01000136">
    <property type="protein sequence ID" value="CEN45626.1"/>
    <property type="molecule type" value="Genomic_DNA"/>
</dbReference>
<feature type="transmembrane region" description="Helical" evidence="2">
    <location>
        <begin position="28"/>
        <end position="45"/>
    </location>
</feature>
<dbReference type="Proteomes" id="UP000045051">
    <property type="component" value="Unassembled WGS sequence"/>
</dbReference>
<dbReference type="InterPro" id="IPR025698">
    <property type="entry name" value="2TM_dom"/>
</dbReference>
<name>A0A0B7IX15_9FLAO</name>
<sequence>MAENIKIDTNQHILFEEAQKRIKQKKMLTFHFFVFILGCIFMYVINRILDYGIAYNWYIWGIMIWTFLFLLHVINVFLINRFMGKEWERKQRERLVELQQKKILKMEVAIEKEFEKQKEQVAKELLKEQNTNLEQNISSEQNTQRI</sequence>
<keyword evidence="2" id="KW-0472">Membrane</keyword>
<evidence type="ECO:0000259" key="3">
    <source>
        <dbReference type="Pfam" id="PF13239"/>
    </source>
</evidence>
<dbReference type="Pfam" id="PF13239">
    <property type="entry name" value="2TM"/>
    <property type="match status" value="1"/>
</dbReference>
<feature type="domain" description="2TM" evidence="3">
    <location>
        <begin position="16"/>
        <end position="96"/>
    </location>
</feature>
<dbReference type="RefSeq" id="WP_042010572.1">
    <property type="nucleotide sequence ID" value="NZ_CDOI01000136.1"/>
</dbReference>
<protein>
    <recommendedName>
        <fullName evidence="3">2TM domain-containing protein</fullName>
    </recommendedName>
</protein>
<dbReference type="EMBL" id="CDOL01000293">
    <property type="protein sequence ID" value="CEN54612.1"/>
    <property type="molecule type" value="Genomic_DNA"/>
</dbReference>
<evidence type="ECO:0000256" key="1">
    <source>
        <dbReference type="SAM" id="Coils"/>
    </source>
</evidence>
<dbReference type="OrthoDB" id="1443721at2"/>
<evidence type="ECO:0000256" key="2">
    <source>
        <dbReference type="SAM" id="Phobius"/>
    </source>
</evidence>
<dbReference type="Proteomes" id="UP000038200">
    <property type="component" value="Unassembled WGS sequence"/>
</dbReference>
<feature type="coiled-coil region" evidence="1">
    <location>
        <begin position="111"/>
        <end position="143"/>
    </location>
</feature>
<evidence type="ECO:0000313" key="4">
    <source>
        <dbReference type="EMBL" id="CEN45626.1"/>
    </source>
</evidence>
<evidence type="ECO:0000313" key="7">
    <source>
        <dbReference type="Proteomes" id="UP000045051"/>
    </source>
</evidence>
<dbReference type="GeneID" id="97264936"/>
<proteinExistence type="predicted"/>
<accession>A0A0B7IX15</accession>
<keyword evidence="7" id="KW-1185">Reference proteome</keyword>
<feature type="transmembrane region" description="Helical" evidence="2">
    <location>
        <begin position="57"/>
        <end position="79"/>
    </location>
</feature>